<sequence>MDIRVALDAIVDVQKSQYAGVSSSVIILYDHVLTLDREIQLVWFESWSIGKVLFLACRYYWTFAAIFNDYALMSSWHKSEPVSDFWISWQGWTTVFVAGALTEVILLLRIRALYAGDRRLTVPLLAGLIVTMTICGTIMGKSLHEKTTLFIVAGPHVFCAFGNIPPYLSAFFLPLMAFESLLGGLAIYKWIKEVGVTLASPRIAPALLRVLVRDSVIYFIVMTLSYVVTAVVWFEAPVRSCLLQ</sequence>
<reference evidence="1" key="2">
    <citation type="journal article" date="2022" name="New Phytol.">
        <title>Evolutionary transition to the ectomycorrhizal habit in the genomes of a hyperdiverse lineage of mushroom-forming fungi.</title>
        <authorList>
            <person name="Looney B."/>
            <person name="Miyauchi S."/>
            <person name="Morin E."/>
            <person name="Drula E."/>
            <person name="Courty P.E."/>
            <person name="Kohler A."/>
            <person name="Kuo A."/>
            <person name="LaButti K."/>
            <person name="Pangilinan J."/>
            <person name="Lipzen A."/>
            <person name="Riley R."/>
            <person name="Andreopoulos W."/>
            <person name="He G."/>
            <person name="Johnson J."/>
            <person name="Nolan M."/>
            <person name="Tritt A."/>
            <person name="Barry K.W."/>
            <person name="Grigoriev I.V."/>
            <person name="Nagy L.G."/>
            <person name="Hibbett D."/>
            <person name="Henrissat B."/>
            <person name="Matheny P.B."/>
            <person name="Labbe J."/>
            <person name="Martin F.M."/>
        </authorList>
    </citation>
    <scope>NUCLEOTIDE SEQUENCE</scope>
    <source>
        <strain evidence="1">HHB10654</strain>
    </source>
</reference>
<gene>
    <name evidence="1" type="ORF">BV25DRAFT_127126</name>
</gene>
<dbReference type="EMBL" id="MU277196">
    <property type="protein sequence ID" value="KAI0065058.1"/>
    <property type="molecule type" value="Genomic_DNA"/>
</dbReference>
<evidence type="ECO:0000313" key="2">
    <source>
        <dbReference type="Proteomes" id="UP000814140"/>
    </source>
</evidence>
<reference evidence="1" key="1">
    <citation type="submission" date="2021-03" db="EMBL/GenBank/DDBJ databases">
        <authorList>
            <consortium name="DOE Joint Genome Institute"/>
            <person name="Ahrendt S."/>
            <person name="Looney B.P."/>
            <person name="Miyauchi S."/>
            <person name="Morin E."/>
            <person name="Drula E."/>
            <person name="Courty P.E."/>
            <person name="Chicoki N."/>
            <person name="Fauchery L."/>
            <person name="Kohler A."/>
            <person name="Kuo A."/>
            <person name="Labutti K."/>
            <person name="Pangilinan J."/>
            <person name="Lipzen A."/>
            <person name="Riley R."/>
            <person name="Andreopoulos W."/>
            <person name="He G."/>
            <person name="Johnson J."/>
            <person name="Barry K.W."/>
            <person name="Grigoriev I.V."/>
            <person name="Nagy L."/>
            <person name="Hibbett D."/>
            <person name="Henrissat B."/>
            <person name="Matheny P.B."/>
            <person name="Labbe J."/>
            <person name="Martin F."/>
        </authorList>
    </citation>
    <scope>NUCLEOTIDE SEQUENCE</scope>
    <source>
        <strain evidence="1">HHB10654</strain>
    </source>
</reference>
<name>A0ACB8T906_9AGAM</name>
<dbReference type="Proteomes" id="UP000814140">
    <property type="component" value="Unassembled WGS sequence"/>
</dbReference>
<evidence type="ECO:0000313" key="1">
    <source>
        <dbReference type="EMBL" id="KAI0065058.1"/>
    </source>
</evidence>
<protein>
    <submittedName>
        <fullName evidence="1">Uncharacterized protein</fullName>
    </submittedName>
</protein>
<keyword evidence="2" id="KW-1185">Reference proteome</keyword>
<organism evidence="1 2">
    <name type="scientific">Artomyces pyxidatus</name>
    <dbReference type="NCBI Taxonomy" id="48021"/>
    <lineage>
        <taxon>Eukaryota</taxon>
        <taxon>Fungi</taxon>
        <taxon>Dikarya</taxon>
        <taxon>Basidiomycota</taxon>
        <taxon>Agaricomycotina</taxon>
        <taxon>Agaricomycetes</taxon>
        <taxon>Russulales</taxon>
        <taxon>Auriscalpiaceae</taxon>
        <taxon>Artomyces</taxon>
    </lineage>
</organism>
<proteinExistence type="predicted"/>
<accession>A0ACB8T906</accession>
<comment type="caution">
    <text evidence="1">The sequence shown here is derived from an EMBL/GenBank/DDBJ whole genome shotgun (WGS) entry which is preliminary data.</text>
</comment>